<keyword evidence="3" id="KW-1266">Target cell cytoplasm</keyword>
<protein>
    <recommendedName>
        <fullName evidence="5">VENN motif-containing domain-containing protein</fullName>
    </recommendedName>
</protein>
<evidence type="ECO:0000256" key="3">
    <source>
        <dbReference type="ARBA" id="ARBA00022913"/>
    </source>
</evidence>
<dbReference type="InterPro" id="IPR006914">
    <property type="entry name" value="VENN_dom"/>
</dbReference>
<keyword evidence="4" id="KW-0843">Virulence</keyword>
<evidence type="ECO:0000313" key="7">
    <source>
        <dbReference type="Proteomes" id="UP000697802"/>
    </source>
</evidence>
<comment type="subcellular location">
    <subcellularLocation>
        <location evidence="1">Target cell</location>
        <location evidence="1">Target cell cytoplasm</location>
    </subcellularLocation>
</comment>
<dbReference type="RefSeq" id="WP_166296076.1">
    <property type="nucleotide sequence ID" value="NZ_CAWPIF010000033.1"/>
</dbReference>
<comment type="caution">
    <text evidence="6">The sequence shown here is derived from an EMBL/GenBank/DDBJ whole genome shotgun (WGS) entry which is preliminary data.</text>
</comment>
<dbReference type="EMBL" id="PUJU01000033">
    <property type="protein sequence ID" value="NHB89027.1"/>
    <property type="molecule type" value="Genomic_DNA"/>
</dbReference>
<organism evidence="6 7">
    <name type="scientific">Photorhabdus tasmaniensis</name>
    <dbReference type="NCBI Taxonomy" id="1004159"/>
    <lineage>
        <taxon>Bacteria</taxon>
        <taxon>Pseudomonadati</taxon>
        <taxon>Pseudomonadota</taxon>
        <taxon>Gammaproteobacteria</taxon>
        <taxon>Enterobacterales</taxon>
        <taxon>Morganellaceae</taxon>
        <taxon>Photorhabdus</taxon>
    </lineage>
</organism>
<feature type="domain" description="VENN motif-containing" evidence="5">
    <location>
        <begin position="99"/>
        <end position="149"/>
    </location>
</feature>
<keyword evidence="2" id="KW-0800">Toxin</keyword>
<gene>
    <name evidence="6" type="ORF">C5471_15490</name>
</gene>
<dbReference type="Proteomes" id="UP000697802">
    <property type="component" value="Unassembled WGS sequence"/>
</dbReference>
<proteinExistence type="predicted"/>
<evidence type="ECO:0000259" key="5">
    <source>
        <dbReference type="Pfam" id="PF04829"/>
    </source>
</evidence>
<evidence type="ECO:0000313" key="6">
    <source>
        <dbReference type="EMBL" id="NHB89027.1"/>
    </source>
</evidence>
<evidence type="ECO:0000256" key="4">
    <source>
        <dbReference type="ARBA" id="ARBA00023026"/>
    </source>
</evidence>
<evidence type="ECO:0000256" key="2">
    <source>
        <dbReference type="ARBA" id="ARBA00022656"/>
    </source>
</evidence>
<dbReference type="Pfam" id="PF04829">
    <property type="entry name" value="PT-VENN"/>
    <property type="match status" value="1"/>
</dbReference>
<accession>A0ABX0GIN2</accession>
<reference evidence="6 7" key="1">
    <citation type="submission" date="2018-02" db="EMBL/GenBank/DDBJ databases">
        <authorList>
            <person name="Machado R.A."/>
        </authorList>
    </citation>
    <scope>NUCLEOTIDE SEQUENCE [LARGE SCALE GENOMIC DNA]</scope>
    <source>
        <strain evidence="6 7">T327</strain>
    </source>
</reference>
<name>A0ABX0GIN2_9GAMM</name>
<evidence type="ECO:0000256" key="1">
    <source>
        <dbReference type="ARBA" id="ARBA00004219"/>
    </source>
</evidence>
<keyword evidence="7" id="KW-1185">Reference proteome</keyword>
<sequence length="389" mass="40431">QKALQAATAAIQGLAGNNLGQALAGGASPYLAGVIKGLTTDPQTGKVDIATNTLAHAILGAVAAEVSGNHALSGAAGAASGELAAQVLIKQLYGKEAKVSELTEEQKQTISTLSTLAAGLAGGIAGDSSASALTGAQAGKNAIENNYLSSKQIDDWSAEMKSCQVNGGDCGRVIKKYEELSTAQQQQLISDCASSPAICQQKYGGVLADSMAVKQAIDRAMGEDIPIKMVYDLTATWAHQMDADGVIASNKVSEQIMAKYGLDQVQADIIAGVALSALGGVSKATKGNIKPKPDYTLNKDGAMLGINGPTVPSKTLWMGKGKERIDVENPAPGKRAGQIHYQDSNNNKYYYDPITQTFPGAPKSVNDKLNDPAFKNSIEKGMKKYLGEK</sequence>
<feature type="non-terminal residue" evidence="6">
    <location>
        <position position="1"/>
    </location>
</feature>